<evidence type="ECO:0000313" key="8">
    <source>
        <dbReference type="Proteomes" id="UP000199228"/>
    </source>
</evidence>
<dbReference type="EMBL" id="FMXR01000018">
    <property type="protein sequence ID" value="SDB31248.1"/>
    <property type="molecule type" value="Genomic_DNA"/>
</dbReference>
<keyword evidence="2" id="KW-1003">Cell membrane</keyword>
<comment type="subcellular location">
    <subcellularLocation>
        <location evidence="1 6">Cell membrane</location>
        <topology evidence="1 6">Multi-pass membrane protein</topology>
    </subcellularLocation>
</comment>
<dbReference type="NCBIfam" id="TIGR00374">
    <property type="entry name" value="flippase-like domain"/>
    <property type="match status" value="1"/>
</dbReference>
<dbReference type="InterPro" id="IPR022791">
    <property type="entry name" value="L-PG_synthase/AglD"/>
</dbReference>
<dbReference type="GO" id="GO:0006629">
    <property type="term" value="P:lipid metabolic process"/>
    <property type="evidence" value="ECO:0007669"/>
    <property type="project" value="UniProtKB-KW"/>
</dbReference>
<feature type="transmembrane region" description="Helical" evidence="6">
    <location>
        <begin position="331"/>
        <end position="351"/>
    </location>
</feature>
<feature type="transmembrane region" description="Helical" evidence="6">
    <location>
        <begin position="308"/>
        <end position="325"/>
    </location>
</feature>
<keyword evidence="5 6" id="KW-0472">Membrane</keyword>
<evidence type="ECO:0000256" key="1">
    <source>
        <dbReference type="ARBA" id="ARBA00004651"/>
    </source>
</evidence>
<evidence type="ECO:0000313" key="7">
    <source>
        <dbReference type="EMBL" id="SDB31248.1"/>
    </source>
</evidence>
<evidence type="ECO:0000256" key="5">
    <source>
        <dbReference type="ARBA" id="ARBA00023136"/>
    </source>
</evidence>
<dbReference type="STRING" id="1732.SAMN02910417_02323"/>
<comment type="catalytic activity">
    <reaction evidence="6">
        <text>L-lysyl-tRNA(Lys) + a 1,2-diacyl-sn-glycero-3-phospho-(1'-sn-glycerol) = a 1,2-diacyl-sn-glycero-3-phospho-1'-(3'-O-L-lysyl)-sn-glycerol + tRNA(Lys)</text>
        <dbReference type="Rhea" id="RHEA:10668"/>
        <dbReference type="Rhea" id="RHEA-COMP:9696"/>
        <dbReference type="Rhea" id="RHEA-COMP:9697"/>
        <dbReference type="ChEBI" id="CHEBI:64716"/>
        <dbReference type="ChEBI" id="CHEBI:75792"/>
        <dbReference type="ChEBI" id="CHEBI:78442"/>
        <dbReference type="ChEBI" id="CHEBI:78529"/>
        <dbReference type="EC" id="2.3.2.3"/>
    </reaction>
</comment>
<dbReference type="GO" id="GO:0005886">
    <property type="term" value="C:plasma membrane"/>
    <property type="evidence" value="ECO:0007669"/>
    <property type="project" value="UniProtKB-SubCell"/>
</dbReference>
<feature type="transmembrane region" description="Helical" evidence="6">
    <location>
        <begin position="21"/>
        <end position="40"/>
    </location>
</feature>
<dbReference type="PANTHER" id="PTHR37693">
    <property type="entry name" value="PHOSPHATIDYLGLYCEROL LYSYLTRANSFERASE"/>
    <property type="match status" value="1"/>
</dbReference>
<comment type="function">
    <text evidence="6">Catalyzes the transfer of a lysyl group from L-lysyl-tRNA(Lys) to membrane-bound phosphatidylglycerol (PG), which produces lysylphosphatidylglycerol (LPG), a major component of the bacterial membrane with a positive net charge. LPG synthesis contributes to bacterial virulence as it is involved in the resistance mechanism against cationic antimicrobial peptides (CAMP) produces by the host's immune system (defensins, cathelicidins) and by the competing microorganisms.</text>
</comment>
<keyword evidence="4 6" id="KW-1133">Transmembrane helix</keyword>
<dbReference type="AlphaFoldDB" id="A0A1G6CEB3"/>
<accession>A0A1G6CEB3</accession>
<keyword evidence="3 6" id="KW-0812">Transmembrane</keyword>
<dbReference type="RefSeq" id="WP_176762396.1">
    <property type="nucleotide sequence ID" value="NZ_FMXR01000018.1"/>
</dbReference>
<feature type="transmembrane region" description="Helical" evidence="6">
    <location>
        <begin position="172"/>
        <end position="192"/>
    </location>
</feature>
<evidence type="ECO:0000256" key="3">
    <source>
        <dbReference type="ARBA" id="ARBA00022692"/>
    </source>
</evidence>
<feature type="transmembrane region" description="Helical" evidence="6">
    <location>
        <begin position="248"/>
        <end position="269"/>
    </location>
</feature>
<reference evidence="7 8" key="1">
    <citation type="submission" date="2016-10" db="EMBL/GenBank/DDBJ databases">
        <authorList>
            <person name="de Groot N.N."/>
        </authorList>
    </citation>
    <scope>NUCLEOTIDE SEQUENCE [LARGE SCALE GENOMIC DNA]</scope>
    <source>
        <strain evidence="7 8">DSM 3217</strain>
    </source>
</reference>
<dbReference type="Pfam" id="PF03706">
    <property type="entry name" value="LPG_synthase_TM"/>
    <property type="match status" value="1"/>
</dbReference>
<dbReference type="GO" id="GO:0050071">
    <property type="term" value="F:phosphatidylglycerol lysyltransferase activity"/>
    <property type="evidence" value="ECO:0007669"/>
    <property type="project" value="UniProtKB-EC"/>
</dbReference>
<organism evidence="7 8">
    <name type="scientific">Eubacterium oxidoreducens</name>
    <dbReference type="NCBI Taxonomy" id="1732"/>
    <lineage>
        <taxon>Bacteria</taxon>
        <taxon>Bacillati</taxon>
        <taxon>Bacillota</taxon>
        <taxon>Clostridia</taxon>
        <taxon>Eubacteriales</taxon>
        <taxon>Eubacteriaceae</taxon>
        <taxon>Eubacterium</taxon>
    </lineage>
</organism>
<evidence type="ECO:0000256" key="4">
    <source>
        <dbReference type="ARBA" id="ARBA00022989"/>
    </source>
</evidence>
<dbReference type="PANTHER" id="PTHR37693:SF1">
    <property type="entry name" value="INTEGRAL MEMBRANE PROTEIN"/>
    <property type="match status" value="1"/>
</dbReference>
<proteinExistence type="inferred from homology"/>
<gene>
    <name evidence="6" type="primary">mprF</name>
    <name evidence="7" type="ORF">SAMN02910417_02323</name>
</gene>
<name>A0A1G6CEB3_EUBOX</name>
<feature type="transmembrane region" description="Helical" evidence="6">
    <location>
        <begin position="281"/>
        <end position="301"/>
    </location>
</feature>
<feature type="transmembrane region" description="Helical" evidence="6">
    <location>
        <begin position="55"/>
        <end position="73"/>
    </location>
</feature>
<evidence type="ECO:0000256" key="6">
    <source>
        <dbReference type="RuleBase" id="RU363042"/>
    </source>
</evidence>
<dbReference type="Proteomes" id="UP000199228">
    <property type="component" value="Unassembled WGS sequence"/>
</dbReference>
<dbReference type="EC" id="2.3.2.3" evidence="6"/>
<comment type="similarity">
    <text evidence="6">Belongs to the LPG synthase family.</text>
</comment>
<dbReference type="GO" id="GO:0046677">
    <property type="term" value="P:response to antibiotic"/>
    <property type="evidence" value="ECO:0007669"/>
    <property type="project" value="UniProtKB-KW"/>
</dbReference>
<keyword evidence="6" id="KW-0443">Lipid metabolism</keyword>
<keyword evidence="8" id="KW-1185">Reference proteome</keyword>
<sequence length="356" mass="39887">MEPNTHNEETGQPAKISKKSVITGVIILIAALFLTFYTIIKNLSGHDILATIKQVSPLIIILGLIMMLLFSFFEGLNMYRVLKLAGYKITLWTSWKYAIVGFFYSGITPSSSGGQPMQIYYMYQDNIRVSHGLGAVIMQLFGHEAANSLFGLVGFIALNNLIVSAIGNLKYLVYLGLFINIAYFLLLLLCLFSQRAITLIKQFLCWLVSLFDRKKTGKMQGKVERILDEYASLHSLIKKDRTIAIKTILTAIVQFICLYSIPAIVYYGFGYTEFSFLELELLQGVIFISVGFIPIPGSAGVSEGMSLMLFRVLYPASTLAGAALLGRCLSMYFTLILYCIILFVIIPIIRFKRNKN</sequence>
<protein>
    <recommendedName>
        <fullName evidence="6">Phosphatidylglycerol lysyltransferase</fullName>
        <ecNumber evidence="6">2.3.2.3</ecNumber>
    </recommendedName>
    <alternativeName>
        <fullName evidence="6">Lysylphosphatidylglycerol synthase</fullName>
    </alternativeName>
</protein>
<evidence type="ECO:0000256" key="2">
    <source>
        <dbReference type="ARBA" id="ARBA00022475"/>
    </source>
</evidence>
<keyword evidence="6" id="KW-0808">Transferase</keyword>
<keyword evidence="6" id="KW-0046">Antibiotic resistance</keyword>
<feature type="transmembrane region" description="Helical" evidence="6">
    <location>
        <begin position="148"/>
        <end position="166"/>
    </location>
</feature>